<gene>
    <name evidence="2" type="ORF">CEK71_18535</name>
</gene>
<dbReference type="Proteomes" id="UP000197019">
    <property type="component" value="Chromosome"/>
</dbReference>
<dbReference type="EMBL" id="CP022129">
    <property type="protein sequence ID" value="ASF47902.1"/>
    <property type="molecule type" value="Genomic_DNA"/>
</dbReference>
<dbReference type="AlphaFoldDB" id="A0A1Z4C2Z7"/>
<feature type="region of interest" description="Disordered" evidence="1">
    <location>
        <begin position="48"/>
        <end position="74"/>
    </location>
</feature>
<dbReference type="KEGG" id="mpsy:CEK71_18535"/>
<protein>
    <submittedName>
        <fullName evidence="2">Uncharacterized protein</fullName>
    </submittedName>
</protein>
<evidence type="ECO:0000313" key="3">
    <source>
        <dbReference type="Proteomes" id="UP000197019"/>
    </source>
</evidence>
<accession>A0A1Z4C2Z7</accession>
<reference evidence="2 3" key="1">
    <citation type="submission" date="2017-06" db="EMBL/GenBank/DDBJ databases">
        <title>Genome Sequencing of the methanotroph Methylovulum psychrotolerants str. HV10-M2 isolated from a high-altitude environment.</title>
        <authorList>
            <person name="Mateos-Rivera A."/>
        </authorList>
    </citation>
    <scope>NUCLEOTIDE SEQUENCE [LARGE SCALE GENOMIC DNA]</scope>
    <source>
        <strain evidence="2 3">HV10_M2</strain>
    </source>
</reference>
<keyword evidence="3" id="KW-1185">Reference proteome</keyword>
<proteinExistence type="predicted"/>
<evidence type="ECO:0000256" key="1">
    <source>
        <dbReference type="SAM" id="MobiDB-lite"/>
    </source>
</evidence>
<name>A0A1Z4C2Z7_9GAMM</name>
<evidence type="ECO:0000313" key="2">
    <source>
        <dbReference type="EMBL" id="ASF47902.1"/>
    </source>
</evidence>
<organism evidence="2 3">
    <name type="scientific">Methylovulum psychrotolerans</name>
    <dbReference type="NCBI Taxonomy" id="1704499"/>
    <lineage>
        <taxon>Bacteria</taxon>
        <taxon>Pseudomonadati</taxon>
        <taxon>Pseudomonadota</taxon>
        <taxon>Gammaproteobacteria</taxon>
        <taxon>Methylococcales</taxon>
        <taxon>Methylococcaceae</taxon>
        <taxon>Methylovulum</taxon>
    </lineage>
</organism>
<sequence length="94" mass="10676">MVVPLAVIIGITQKLAFILHLSVFNPTPALSATAPALLYLLHPCSRPWQGRERTASPSYRRKLEEKAPPPDKGEVGRGLPYFRLYNRFYFMHVP</sequence>
<feature type="compositionally biased region" description="Basic and acidic residues" evidence="1">
    <location>
        <begin position="61"/>
        <end position="74"/>
    </location>
</feature>